<evidence type="ECO:0000313" key="3">
    <source>
        <dbReference type="Proteomes" id="UP001597045"/>
    </source>
</evidence>
<dbReference type="GO" id="GO:0016853">
    <property type="term" value="F:isomerase activity"/>
    <property type="evidence" value="ECO:0007669"/>
    <property type="project" value="UniProtKB-KW"/>
</dbReference>
<dbReference type="InterPro" id="IPR036237">
    <property type="entry name" value="Xyl_isomerase-like_sf"/>
</dbReference>
<dbReference type="Pfam" id="PF01261">
    <property type="entry name" value="AP_endonuc_2"/>
    <property type="match status" value="1"/>
</dbReference>
<dbReference type="EMBL" id="JBHTIS010001929">
    <property type="protein sequence ID" value="MFD1049024.1"/>
    <property type="molecule type" value="Genomic_DNA"/>
</dbReference>
<feature type="non-terminal residue" evidence="2">
    <location>
        <position position="1"/>
    </location>
</feature>
<reference evidence="3" key="1">
    <citation type="journal article" date="2019" name="Int. J. Syst. Evol. Microbiol.">
        <title>The Global Catalogue of Microorganisms (GCM) 10K type strain sequencing project: providing services to taxonomists for standard genome sequencing and annotation.</title>
        <authorList>
            <consortium name="The Broad Institute Genomics Platform"/>
            <consortium name="The Broad Institute Genome Sequencing Center for Infectious Disease"/>
            <person name="Wu L."/>
            <person name="Ma J."/>
        </authorList>
    </citation>
    <scope>NUCLEOTIDE SEQUENCE [LARGE SCALE GENOMIC DNA]</scope>
    <source>
        <strain evidence="3">JCM 31486</strain>
    </source>
</reference>
<comment type="caution">
    <text evidence="2">The sequence shown here is derived from an EMBL/GenBank/DDBJ whole genome shotgun (WGS) entry which is preliminary data.</text>
</comment>
<protein>
    <submittedName>
        <fullName evidence="2">Sugar phosphate isomerase/epimerase family protein</fullName>
    </submittedName>
</protein>
<dbReference type="Gene3D" id="3.20.20.150">
    <property type="entry name" value="Divalent-metal-dependent TIM barrel enzymes"/>
    <property type="match status" value="1"/>
</dbReference>
<dbReference type="InterPro" id="IPR050312">
    <property type="entry name" value="IolE/XylAMocC-like"/>
</dbReference>
<dbReference type="InterPro" id="IPR013022">
    <property type="entry name" value="Xyl_isomerase-like_TIM-brl"/>
</dbReference>
<dbReference type="PANTHER" id="PTHR12110:SF41">
    <property type="entry name" value="INOSOSE DEHYDRATASE"/>
    <property type="match status" value="1"/>
</dbReference>
<sequence length="338" mass="37455">MSLIPAAAYADEDLDKGRRGEPTVLPGNRGIILYTVRDVITRAPDPASGIGGGFRYAFEQLSHMGYKQVEFAGYTQSTSILGRQITPAEIRQLMDDNGLVANGSHISIDFTNPDAFKQQLDIAATLGMPYLGTPSIPTSSRYKADWAKAADGFNKFGALAKAHGIKLYQHNHHAEYNFLLDAGPKDANGNPTASSGLRGLEYFFTLTDPRLVWFEMDIFWGYVAQHRYQTYTDKHGRTRTSIFDPIRAVSERSHRFPLFHVKDGVRNDNNPDGYDMVPAGTGVVPLQKFLDSIGDRAYRHPNYEQDNAPGGTAKPGQSLEFSQTSYTNIAGWRAGHHH</sequence>
<dbReference type="Proteomes" id="UP001597045">
    <property type="component" value="Unassembled WGS sequence"/>
</dbReference>
<evidence type="ECO:0000259" key="1">
    <source>
        <dbReference type="Pfam" id="PF01261"/>
    </source>
</evidence>
<gene>
    <name evidence="2" type="ORF">ACFQ1S_27550</name>
</gene>
<dbReference type="PANTHER" id="PTHR12110">
    <property type="entry name" value="HYDROXYPYRUVATE ISOMERASE"/>
    <property type="match status" value="1"/>
</dbReference>
<accession>A0ABW3MHA6</accession>
<feature type="domain" description="Xylose isomerase-like TIM barrel" evidence="1">
    <location>
        <begin position="58"/>
        <end position="301"/>
    </location>
</feature>
<keyword evidence="2" id="KW-0413">Isomerase</keyword>
<name>A0ABW3MHA6_9PSEU</name>
<evidence type="ECO:0000313" key="2">
    <source>
        <dbReference type="EMBL" id="MFD1049024.1"/>
    </source>
</evidence>
<proteinExistence type="predicted"/>
<dbReference type="SUPFAM" id="SSF51658">
    <property type="entry name" value="Xylose isomerase-like"/>
    <property type="match status" value="1"/>
</dbReference>
<keyword evidence="3" id="KW-1185">Reference proteome</keyword>
<organism evidence="2 3">
    <name type="scientific">Kibdelosporangium lantanae</name>
    <dbReference type="NCBI Taxonomy" id="1497396"/>
    <lineage>
        <taxon>Bacteria</taxon>
        <taxon>Bacillati</taxon>
        <taxon>Actinomycetota</taxon>
        <taxon>Actinomycetes</taxon>
        <taxon>Pseudonocardiales</taxon>
        <taxon>Pseudonocardiaceae</taxon>
        <taxon>Kibdelosporangium</taxon>
    </lineage>
</organism>